<proteinExistence type="predicted"/>
<organism evidence="2">
    <name type="scientific">marine metagenome</name>
    <dbReference type="NCBI Taxonomy" id="408172"/>
    <lineage>
        <taxon>unclassified sequences</taxon>
        <taxon>metagenomes</taxon>
        <taxon>ecological metagenomes</taxon>
    </lineage>
</organism>
<feature type="region of interest" description="Disordered" evidence="1">
    <location>
        <begin position="216"/>
        <end position="242"/>
    </location>
</feature>
<accession>A0A381THX7</accession>
<dbReference type="EMBL" id="UINC01004444">
    <property type="protein sequence ID" value="SVA14377.1"/>
    <property type="molecule type" value="Genomic_DNA"/>
</dbReference>
<feature type="compositionally biased region" description="Gly residues" evidence="1">
    <location>
        <begin position="472"/>
        <end position="483"/>
    </location>
</feature>
<feature type="compositionally biased region" description="Low complexity" evidence="1">
    <location>
        <begin position="222"/>
        <end position="231"/>
    </location>
</feature>
<feature type="region of interest" description="Disordered" evidence="1">
    <location>
        <begin position="468"/>
        <end position="501"/>
    </location>
</feature>
<evidence type="ECO:0008006" key="3">
    <source>
        <dbReference type="Google" id="ProtNLM"/>
    </source>
</evidence>
<name>A0A381THX7_9ZZZZ</name>
<reference evidence="2" key="1">
    <citation type="submission" date="2018-05" db="EMBL/GenBank/DDBJ databases">
        <authorList>
            <person name="Lanie J.A."/>
            <person name="Ng W.-L."/>
            <person name="Kazmierczak K.M."/>
            <person name="Andrzejewski T.M."/>
            <person name="Davidsen T.M."/>
            <person name="Wayne K.J."/>
            <person name="Tettelin H."/>
            <person name="Glass J.I."/>
            <person name="Rusch D."/>
            <person name="Podicherti R."/>
            <person name="Tsui H.-C.T."/>
            <person name="Winkler M.E."/>
        </authorList>
    </citation>
    <scope>NUCLEOTIDE SEQUENCE</scope>
</reference>
<dbReference type="AlphaFoldDB" id="A0A381THX7"/>
<gene>
    <name evidence="2" type="ORF">METZ01_LOCUS67231</name>
</gene>
<dbReference type="Pfam" id="PF08811">
    <property type="entry name" value="DUF1800"/>
    <property type="match status" value="1"/>
</dbReference>
<dbReference type="InterPro" id="IPR014917">
    <property type="entry name" value="DUF1800"/>
</dbReference>
<sequence length="556" mass="61706">MRQANDAGTIAHVLNRIAFGPRRSDWELADELGAEGYVRWQLEPESITDRSVNTKLDRLPTLKMDIGELYRGYPPAQAAERLMREDEELDEEARRRLERQSRIPLQELAAARMVRAVESEKQLNEVLVDFWFNHFNVFYRNRIRSLISTYEREAIRPHVLGSFRHMLGAVAHSPAMLVYLDNWQSAAEEDRKVFGPSPRARNDAVEDAIRAMPRAGGMPNLRQIQQMQRQRQQQRRNRPPGLNENYARELMELHTLGVDGGYTQNDVREVARALTGWTLTLGARNFDNTGFVFRPDWHDAEEKTILGKMLPAGRGLEDGEDVLDMLAAHPETATFIATKLCRKFIADRPPGDLVDTVAGVFLRTRGNLRATTAAVLLSDEFLGTEYHGSKVKSPMEFLTSAARSLDLPINTNGQLGRNLRQLGAPLYGAASAAGYPDIAAEWTSANAILARMDVGALLAAEAFPDGSVLSGTGRGTGSRGRTGGQQRPRRRRPRTGGGPVGTLEVRIDALLAQILPGGVGGETREKIIDWGDSQDSAPSNAEIATLILGSPEFQRR</sequence>
<evidence type="ECO:0000256" key="1">
    <source>
        <dbReference type="SAM" id="MobiDB-lite"/>
    </source>
</evidence>
<evidence type="ECO:0000313" key="2">
    <source>
        <dbReference type="EMBL" id="SVA14377.1"/>
    </source>
</evidence>
<protein>
    <recommendedName>
        <fullName evidence="3">DUF1800 domain-containing protein</fullName>
    </recommendedName>
</protein>